<dbReference type="OrthoDB" id="7233744at2"/>
<dbReference type="PROSITE" id="PS51318">
    <property type="entry name" value="TAT"/>
    <property type="match status" value="1"/>
</dbReference>
<dbReference type="SUPFAM" id="SSF53850">
    <property type="entry name" value="Periplasmic binding protein-like II"/>
    <property type="match status" value="1"/>
</dbReference>
<comment type="subcellular location">
    <subcellularLocation>
        <location evidence="1">Periplasm</location>
    </subcellularLocation>
</comment>
<evidence type="ECO:0000313" key="5">
    <source>
        <dbReference type="EMBL" id="SDC81784.1"/>
    </source>
</evidence>
<dbReference type="Proteomes" id="UP000198925">
    <property type="component" value="Unassembled WGS sequence"/>
</dbReference>
<dbReference type="PANTHER" id="PTHR30290">
    <property type="entry name" value="PERIPLASMIC BINDING COMPONENT OF ABC TRANSPORTER"/>
    <property type="match status" value="1"/>
</dbReference>
<evidence type="ECO:0000256" key="3">
    <source>
        <dbReference type="ARBA" id="ARBA00022729"/>
    </source>
</evidence>
<feature type="domain" description="Solute-binding protein family 5" evidence="4">
    <location>
        <begin position="81"/>
        <end position="434"/>
    </location>
</feature>
<keyword evidence="3" id="KW-0732">Signal</keyword>
<dbReference type="PANTHER" id="PTHR30290:SF38">
    <property type="entry name" value="D,D-DIPEPTIDE-BINDING PERIPLASMIC PROTEIN DDPA-RELATED"/>
    <property type="match status" value="1"/>
</dbReference>
<dbReference type="Gene3D" id="3.40.190.10">
    <property type="entry name" value="Periplasmic binding protein-like II"/>
    <property type="match status" value="1"/>
</dbReference>
<dbReference type="GO" id="GO:0015833">
    <property type="term" value="P:peptide transport"/>
    <property type="evidence" value="ECO:0007669"/>
    <property type="project" value="TreeGrafter"/>
</dbReference>
<name>A0A1G6PQ73_9PROT</name>
<dbReference type="InterPro" id="IPR006311">
    <property type="entry name" value="TAT_signal"/>
</dbReference>
<dbReference type="Pfam" id="PF00496">
    <property type="entry name" value="SBP_bac_5"/>
    <property type="match status" value="1"/>
</dbReference>
<evidence type="ECO:0000256" key="2">
    <source>
        <dbReference type="ARBA" id="ARBA00005695"/>
    </source>
</evidence>
<dbReference type="STRING" id="938405.SAMN02927895_02188"/>
<organism evidence="5 6">
    <name type="scientific">Belnapia rosea</name>
    <dbReference type="NCBI Taxonomy" id="938405"/>
    <lineage>
        <taxon>Bacteria</taxon>
        <taxon>Pseudomonadati</taxon>
        <taxon>Pseudomonadota</taxon>
        <taxon>Alphaproteobacteria</taxon>
        <taxon>Acetobacterales</taxon>
        <taxon>Roseomonadaceae</taxon>
        <taxon>Belnapia</taxon>
    </lineage>
</organism>
<dbReference type="InterPro" id="IPR000914">
    <property type="entry name" value="SBP_5_dom"/>
</dbReference>
<dbReference type="EMBL" id="FMZX01000002">
    <property type="protein sequence ID" value="SDC81784.1"/>
    <property type="molecule type" value="Genomic_DNA"/>
</dbReference>
<reference evidence="5 6" key="1">
    <citation type="submission" date="2016-10" db="EMBL/GenBank/DDBJ databases">
        <authorList>
            <person name="de Groot N.N."/>
        </authorList>
    </citation>
    <scope>NUCLEOTIDE SEQUENCE [LARGE SCALE GENOMIC DNA]</scope>
    <source>
        <strain evidence="5 6">CPCC 100156</strain>
    </source>
</reference>
<dbReference type="GO" id="GO:1904680">
    <property type="term" value="F:peptide transmembrane transporter activity"/>
    <property type="evidence" value="ECO:0007669"/>
    <property type="project" value="TreeGrafter"/>
</dbReference>
<dbReference type="CDD" id="cd08502">
    <property type="entry name" value="PBP2_NikA_DppA_OppA_like_16"/>
    <property type="match status" value="1"/>
</dbReference>
<proteinExistence type="inferred from homology"/>
<dbReference type="AlphaFoldDB" id="A0A1G6PQ73"/>
<dbReference type="Gene3D" id="3.10.105.10">
    <property type="entry name" value="Dipeptide-binding Protein, Domain 3"/>
    <property type="match status" value="1"/>
</dbReference>
<evidence type="ECO:0000313" key="6">
    <source>
        <dbReference type="Proteomes" id="UP000198925"/>
    </source>
</evidence>
<sequence length="537" mass="59132">MDRRNFLKGTAAAGLVGASVGLTGGLAGPALAQGAAARTLRFVPQANLANFDPIWGTQYVVRNAAAMVWDTLYGFDETLTPKRQMVEAEQVSADGLTWEFRLRPGLKFHDGTPVLAKDVVASLTRWSARDPMGQMLKALQNELVAVDDRNFRWVLKKPYPKLLMALGKNSTPMGFIMPERLAKTDPFQQVSEFIGSGPMRFKRDEWNPGARAVFEKFADYVPRDEPSSWLAGGKRMGVDRIEWIIMPDPATASVALQNGEIDWWENPITDLVPQLRRNRNIRVDIADPLGNVGTFRMNHTTTPFNDLKARRAVLTALSQEDYMRALVGDDNNLWKPLPGYFTPGTPLYSEEGGEILKGPRNLDAAKRLLAESGYNGSPVTCIVAQDQPITKAQGDVTADLLKRIGFNVDFVATDWGTTGQRRAMKNPVGQGGWSMFHSWHAGADCINPAVYNAIRGNGAGAWFGWPDVPAVETEVANWFDAPDLATEKAVIGRLNKAALDNVVYAPTGFFLSYQAWRSNVSGIVKGPLPFFWGVSKS</sequence>
<dbReference type="InterPro" id="IPR039424">
    <property type="entry name" value="SBP_5"/>
</dbReference>
<evidence type="ECO:0000259" key="4">
    <source>
        <dbReference type="Pfam" id="PF00496"/>
    </source>
</evidence>
<gene>
    <name evidence="5" type="ORF">SAMN04487779_1002461</name>
</gene>
<keyword evidence="6" id="KW-1185">Reference proteome</keyword>
<evidence type="ECO:0000256" key="1">
    <source>
        <dbReference type="ARBA" id="ARBA00004418"/>
    </source>
</evidence>
<accession>A0A1G6PQ73</accession>
<protein>
    <submittedName>
        <fullName evidence="5">Peptide/nickel transport system substrate-binding protein</fullName>
    </submittedName>
</protein>
<comment type="similarity">
    <text evidence="2">Belongs to the bacterial solute-binding protein 5 family.</text>
</comment>